<dbReference type="Pfam" id="PF17919">
    <property type="entry name" value="RT_RNaseH_2"/>
    <property type="match status" value="1"/>
</dbReference>
<sequence>MPFGLVNAPAVFHQYINEVLRQALDRYVFVYLDNILIYSQTVDKHVRRILQLLLENHHFVKLEKSTFHARAIFFLGFVVSHNKLCMDPVKMRVIENWPRPTLVRQVQRFLGFTAFYCRFEVNFSSVEAPLTVLTRKASGWFCWPIKAQQALEKIKHHLIVALILQLSDVELPFIIEVDASEVGVGAVLSQRSGKYKKLHPCAYFSRCLSPAEKNYDVGDRKLLAVKLALEE</sequence>
<dbReference type="InterPro" id="IPR043128">
    <property type="entry name" value="Rev_trsase/Diguanyl_cyclase"/>
</dbReference>
<keyword evidence="5" id="KW-1185">Reference proteome</keyword>
<feature type="domain" description="Reverse transcriptase" evidence="3">
    <location>
        <begin position="1"/>
        <end position="114"/>
    </location>
</feature>
<evidence type="ECO:0000313" key="4">
    <source>
        <dbReference type="EMBL" id="KAK1794594.1"/>
    </source>
</evidence>
<dbReference type="Proteomes" id="UP001239994">
    <property type="component" value="Unassembled WGS sequence"/>
</dbReference>
<name>A0AAD8Z8I9_9TELE</name>
<evidence type="ECO:0000256" key="1">
    <source>
        <dbReference type="ARBA" id="ARBA00010879"/>
    </source>
</evidence>
<dbReference type="GO" id="GO:0004523">
    <property type="term" value="F:RNA-DNA hybrid ribonuclease activity"/>
    <property type="evidence" value="ECO:0007669"/>
    <property type="project" value="UniProtKB-EC"/>
</dbReference>
<organism evidence="4 5">
    <name type="scientific">Electrophorus voltai</name>
    <dbReference type="NCBI Taxonomy" id="2609070"/>
    <lineage>
        <taxon>Eukaryota</taxon>
        <taxon>Metazoa</taxon>
        <taxon>Chordata</taxon>
        <taxon>Craniata</taxon>
        <taxon>Vertebrata</taxon>
        <taxon>Euteleostomi</taxon>
        <taxon>Actinopterygii</taxon>
        <taxon>Neopterygii</taxon>
        <taxon>Teleostei</taxon>
        <taxon>Ostariophysi</taxon>
        <taxon>Gymnotiformes</taxon>
        <taxon>Gymnotoidei</taxon>
        <taxon>Gymnotidae</taxon>
        <taxon>Electrophorus</taxon>
    </lineage>
</organism>
<dbReference type="Pfam" id="PF00078">
    <property type="entry name" value="RVT_1"/>
    <property type="match status" value="1"/>
</dbReference>
<dbReference type="InterPro" id="IPR051320">
    <property type="entry name" value="Viral_Replic_Matur_Polypro"/>
</dbReference>
<dbReference type="Gene3D" id="3.30.70.270">
    <property type="match status" value="2"/>
</dbReference>
<dbReference type="InterPro" id="IPR043502">
    <property type="entry name" value="DNA/RNA_pol_sf"/>
</dbReference>
<dbReference type="AlphaFoldDB" id="A0AAD8Z8I9"/>
<evidence type="ECO:0000256" key="2">
    <source>
        <dbReference type="ARBA" id="ARBA00012180"/>
    </source>
</evidence>
<dbReference type="PANTHER" id="PTHR33064">
    <property type="entry name" value="POL PROTEIN"/>
    <property type="match status" value="1"/>
</dbReference>
<dbReference type="PROSITE" id="PS50878">
    <property type="entry name" value="RT_POL"/>
    <property type="match status" value="1"/>
</dbReference>
<proteinExistence type="inferred from homology"/>
<evidence type="ECO:0000259" key="3">
    <source>
        <dbReference type="PROSITE" id="PS50878"/>
    </source>
</evidence>
<dbReference type="CDD" id="cd01647">
    <property type="entry name" value="RT_LTR"/>
    <property type="match status" value="1"/>
</dbReference>
<evidence type="ECO:0000313" key="5">
    <source>
        <dbReference type="Proteomes" id="UP001239994"/>
    </source>
</evidence>
<dbReference type="InterPro" id="IPR041577">
    <property type="entry name" value="RT_RNaseH_2"/>
</dbReference>
<dbReference type="SUPFAM" id="SSF56672">
    <property type="entry name" value="DNA/RNA polymerases"/>
    <property type="match status" value="1"/>
</dbReference>
<protein>
    <recommendedName>
        <fullName evidence="2">ribonuclease H</fullName>
        <ecNumber evidence="2">3.1.26.4</ecNumber>
    </recommendedName>
</protein>
<comment type="caution">
    <text evidence="4">The sequence shown here is derived from an EMBL/GenBank/DDBJ whole genome shotgun (WGS) entry which is preliminary data.</text>
</comment>
<reference evidence="4" key="1">
    <citation type="submission" date="2023-03" db="EMBL/GenBank/DDBJ databases">
        <title>Electrophorus voltai genome.</title>
        <authorList>
            <person name="Bian C."/>
        </authorList>
    </citation>
    <scope>NUCLEOTIDE SEQUENCE</scope>
    <source>
        <strain evidence="4">CB-2022</strain>
        <tissue evidence="4">Muscle</tissue>
    </source>
</reference>
<dbReference type="EMBL" id="JAROKS010000016">
    <property type="protein sequence ID" value="KAK1794594.1"/>
    <property type="molecule type" value="Genomic_DNA"/>
</dbReference>
<accession>A0AAD8Z8I9</accession>
<dbReference type="Gene3D" id="3.10.20.370">
    <property type="match status" value="1"/>
</dbReference>
<dbReference type="PANTHER" id="PTHR33064:SF37">
    <property type="entry name" value="RIBONUCLEASE H"/>
    <property type="match status" value="1"/>
</dbReference>
<comment type="similarity">
    <text evidence="1">Belongs to the beta type-B retroviral polymerase family. HERV class-II K(HML-2) pol subfamily.</text>
</comment>
<dbReference type="EC" id="3.1.26.4" evidence="2"/>
<dbReference type="InterPro" id="IPR000477">
    <property type="entry name" value="RT_dom"/>
</dbReference>
<dbReference type="FunFam" id="3.30.70.270:FF:000020">
    <property type="entry name" value="Transposon Tf2-6 polyprotein-like Protein"/>
    <property type="match status" value="1"/>
</dbReference>
<gene>
    <name evidence="4" type="ORF">P4O66_001314</name>
</gene>